<evidence type="ECO:0000313" key="1">
    <source>
        <dbReference type="EMBL" id="EPX71666.1"/>
    </source>
</evidence>
<dbReference type="Proteomes" id="UP000016088">
    <property type="component" value="Unassembled WGS sequence"/>
</dbReference>
<name>S9PR77_SCHOY</name>
<keyword evidence="2" id="KW-1185">Reference proteome</keyword>
<gene>
    <name evidence="1" type="ORF">SOCG_01881</name>
</gene>
<reference evidence="1 2" key="1">
    <citation type="journal article" date="2011" name="Science">
        <title>Comparative functional genomics of the fission yeasts.</title>
        <authorList>
            <person name="Rhind N."/>
            <person name="Chen Z."/>
            <person name="Yassour M."/>
            <person name="Thompson D.A."/>
            <person name="Haas B.J."/>
            <person name="Habib N."/>
            <person name="Wapinski I."/>
            <person name="Roy S."/>
            <person name="Lin M.F."/>
            <person name="Heiman D.I."/>
            <person name="Young S.K."/>
            <person name="Furuya K."/>
            <person name="Guo Y."/>
            <person name="Pidoux A."/>
            <person name="Chen H.M."/>
            <person name="Robbertse B."/>
            <person name="Goldberg J.M."/>
            <person name="Aoki K."/>
            <person name="Bayne E.H."/>
            <person name="Berlin A.M."/>
            <person name="Desjardins C.A."/>
            <person name="Dobbs E."/>
            <person name="Dukaj L."/>
            <person name="Fan L."/>
            <person name="FitzGerald M.G."/>
            <person name="French C."/>
            <person name="Gujja S."/>
            <person name="Hansen K."/>
            <person name="Keifenheim D."/>
            <person name="Levin J.Z."/>
            <person name="Mosher R.A."/>
            <person name="Mueller C.A."/>
            <person name="Pfiffner J."/>
            <person name="Priest M."/>
            <person name="Russ C."/>
            <person name="Smialowska A."/>
            <person name="Swoboda P."/>
            <person name="Sykes S.M."/>
            <person name="Vaughn M."/>
            <person name="Vengrova S."/>
            <person name="Yoder R."/>
            <person name="Zeng Q."/>
            <person name="Allshire R."/>
            <person name="Baulcombe D."/>
            <person name="Birren B.W."/>
            <person name="Brown W."/>
            <person name="Ekwall K."/>
            <person name="Kellis M."/>
            <person name="Leatherwood J."/>
            <person name="Levin H."/>
            <person name="Margalit H."/>
            <person name="Martienssen R."/>
            <person name="Nieduszynski C.A."/>
            <person name="Spatafora J.W."/>
            <person name="Friedman N."/>
            <person name="Dalgaard J.Z."/>
            <person name="Baumann P."/>
            <person name="Niki H."/>
            <person name="Regev A."/>
            <person name="Nusbaum C."/>
        </authorList>
    </citation>
    <scope>NUCLEOTIDE SEQUENCE [LARGE SCALE GENOMIC DNA]</scope>
    <source>
        <strain evidence="2">yFS286</strain>
    </source>
</reference>
<dbReference type="GeneID" id="25030861"/>
<protein>
    <submittedName>
        <fullName evidence="1">Uncharacterized protein</fullName>
    </submittedName>
</protein>
<dbReference type="HOGENOM" id="CLU_2400939_0_0_1"/>
<proteinExistence type="predicted"/>
<dbReference type="EMBL" id="KE503208">
    <property type="protein sequence ID" value="EPX71666.1"/>
    <property type="molecule type" value="Genomic_DNA"/>
</dbReference>
<organism evidence="1 2">
    <name type="scientific">Schizosaccharomyces octosporus (strain yFS286)</name>
    <name type="common">Fission yeast</name>
    <name type="synonym">Octosporomyces octosporus</name>
    <dbReference type="NCBI Taxonomy" id="483514"/>
    <lineage>
        <taxon>Eukaryota</taxon>
        <taxon>Fungi</taxon>
        <taxon>Dikarya</taxon>
        <taxon>Ascomycota</taxon>
        <taxon>Taphrinomycotina</taxon>
        <taxon>Schizosaccharomycetes</taxon>
        <taxon>Schizosaccharomycetales</taxon>
        <taxon>Schizosaccharomycetaceae</taxon>
        <taxon>Schizosaccharomyces</taxon>
    </lineage>
</organism>
<sequence>MTSNIQKYVKNCQRHKFENYQRYSPLQSIPVAETPFRHYSMDFVTGLPMSKVDPILAIEAAFGIKPIHAEWDMQVYMILAHIPHSRGRNLLVW</sequence>
<dbReference type="AlphaFoldDB" id="S9PR77"/>
<evidence type="ECO:0000313" key="2">
    <source>
        <dbReference type="Proteomes" id="UP000016088"/>
    </source>
</evidence>
<accession>S9PR77</accession>
<dbReference type="RefSeq" id="XP_013020288.1">
    <property type="nucleotide sequence ID" value="XM_013164834.1"/>
</dbReference>
<dbReference type="OrthoDB" id="3689183at2759"/>
<dbReference type="VEuPathDB" id="FungiDB:SOCG_01881"/>